<proteinExistence type="predicted"/>
<name>A0A345BX55_9BACI</name>
<accession>A0A345BX55</accession>
<dbReference type="EMBL" id="CP031092">
    <property type="protein sequence ID" value="AXF55536.1"/>
    <property type="molecule type" value="Genomic_DNA"/>
</dbReference>
<dbReference type="KEGG" id="rue:DT065_05545"/>
<evidence type="ECO:0000313" key="2">
    <source>
        <dbReference type="Proteomes" id="UP000252100"/>
    </source>
</evidence>
<sequence length="73" mass="8483">MGYSVWDSMWGFGHHHGKKKEEEAADVDHIECKCRVVGAEEDDRKERNKHGCGCPKCRHRHGKHEYHCKPVKA</sequence>
<gene>
    <name evidence="1" type="ORF">DT065_05545</name>
</gene>
<dbReference type="AlphaFoldDB" id="A0A345BX55"/>
<reference evidence="1 2" key="1">
    <citation type="journal article" date="2018" name="J. Microbiol.">
        <title>Salicibibacter kimchii gen. nov., sp. nov., a moderately halophilic and alkalitolerant bacterium in the family Bacillaceae, isolated from kimchi.</title>
        <authorList>
            <person name="Jang J.Y."/>
            <person name="Oh Y.J."/>
            <person name="Lim S.K."/>
            <person name="Park H.K."/>
            <person name="Lee C."/>
            <person name="Kim J.Y."/>
            <person name="Lee M.A."/>
            <person name="Choi H.J."/>
        </authorList>
    </citation>
    <scope>NUCLEOTIDE SEQUENCE [LARGE SCALE GENOMIC DNA]</scope>
    <source>
        <strain evidence="1 2">NKC1-1</strain>
    </source>
</reference>
<protein>
    <submittedName>
        <fullName evidence="1">Uncharacterized protein</fullName>
    </submittedName>
</protein>
<keyword evidence="2" id="KW-1185">Reference proteome</keyword>
<dbReference type="Proteomes" id="UP000252100">
    <property type="component" value="Chromosome"/>
</dbReference>
<evidence type="ECO:0000313" key="1">
    <source>
        <dbReference type="EMBL" id="AXF55536.1"/>
    </source>
</evidence>
<organism evidence="1 2">
    <name type="scientific">Salicibibacter kimchii</name>
    <dbReference type="NCBI Taxonomy" id="2099786"/>
    <lineage>
        <taxon>Bacteria</taxon>
        <taxon>Bacillati</taxon>
        <taxon>Bacillota</taxon>
        <taxon>Bacilli</taxon>
        <taxon>Bacillales</taxon>
        <taxon>Bacillaceae</taxon>
        <taxon>Salicibibacter</taxon>
    </lineage>
</organism>